<dbReference type="NCBIfam" id="TIGR01509">
    <property type="entry name" value="HAD-SF-IA-v3"/>
    <property type="match status" value="1"/>
</dbReference>
<dbReference type="Gene3D" id="1.10.150.450">
    <property type="match status" value="1"/>
</dbReference>
<accession>A0A9J6PJ00</accession>
<dbReference type="InterPro" id="IPR023214">
    <property type="entry name" value="HAD_sf"/>
</dbReference>
<keyword evidence="2" id="KW-1185">Reference proteome</keyword>
<proteinExistence type="predicted"/>
<dbReference type="EMBL" id="JAMZFT010000004">
    <property type="protein sequence ID" value="MCP1337763.1"/>
    <property type="molecule type" value="Genomic_DNA"/>
</dbReference>
<dbReference type="AlphaFoldDB" id="A0A9J6PJ00"/>
<dbReference type="Pfam" id="PF00702">
    <property type="entry name" value="Hydrolase"/>
    <property type="match status" value="1"/>
</dbReference>
<dbReference type="InterPro" id="IPR036412">
    <property type="entry name" value="HAD-like_sf"/>
</dbReference>
<comment type="caution">
    <text evidence="1">The sequence shown here is derived from an EMBL/GenBank/DDBJ whole genome shotgun (WGS) entry which is preliminary data.</text>
</comment>
<organism evidence="1 2">
    <name type="scientific">Futiania mangrovi</name>
    <dbReference type="NCBI Taxonomy" id="2959716"/>
    <lineage>
        <taxon>Bacteria</taxon>
        <taxon>Pseudomonadati</taxon>
        <taxon>Pseudomonadota</taxon>
        <taxon>Alphaproteobacteria</taxon>
        <taxon>Futianiales</taxon>
        <taxon>Futianiaceae</taxon>
        <taxon>Futiania</taxon>
    </lineage>
</organism>
<protein>
    <submittedName>
        <fullName evidence="1">Pyrimidine 5'-nucleotidase</fullName>
    </submittedName>
</protein>
<gene>
    <name evidence="1" type="ORF">NJQ99_15175</name>
</gene>
<dbReference type="Proteomes" id="UP001055804">
    <property type="component" value="Unassembled WGS sequence"/>
</dbReference>
<sequence length="226" mass="25596">MTGLPLAHVETWIFDLDNTLYPAECRLFDQVDRRMGAYICTLLDVAPDEARRIQKAYFREYGTTMNGLMLRHGIDPADFLEYVHDIDHSPVDPDPRLEAALARLPGRKLIYTNGSVRHAERVMERLGVAHHFEAIFDIVAGDYRPKPQPHGYEKLVKQHRVDPRGAAMFEDIARNLEAAHALGMTTVHVHTGDDWAREGADAPHVHHRIDDLVAFLDAAVPVRPLD</sequence>
<evidence type="ECO:0000313" key="2">
    <source>
        <dbReference type="Proteomes" id="UP001055804"/>
    </source>
</evidence>
<dbReference type="PANTHER" id="PTHR12725">
    <property type="entry name" value="HALOACID DEHALOGENASE-LIKE HYDROLASE"/>
    <property type="match status" value="1"/>
</dbReference>
<dbReference type="NCBIfam" id="TIGR01993">
    <property type="entry name" value="Pyr-5-nucltdase"/>
    <property type="match status" value="1"/>
</dbReference>
<dbReference type="SFLD" id="SFLDG01132">
    <property type="entry name" value="C1.5.3:_5'-Nucleotidase_Like"/>
    <property type="match status" value="1"/>
</dbReference>
<dbReference type="InterPro" id="IPR006439">
    <property type="entry name" value="HAD-SF_hydro_IA"/>
</dbReference>
<evidence type="ECO:0000313" key="1">
    <source>
        <dbReference type="EMBL" id="MCP1337763.1"/>
    </source>
</evidence>
<name>A0A9J6PJ00_9PROT</name>
<dbReference type="SUPFAM" id="SSF56784">
    <property type="entry name" value="HAD-like"/>
    <property type="match status" value="1"/>
</dbReference>
<dbReference type="SFLD" id="SFLDG01129">
    <property type="entry name" value="C1.5:_HAD__Beta-PGM__Phosphata"/>
    <property type="match status" value="1"/>
</dbReference>
<dbReference type="InterPro" id="IPR010237">
    <property type="entry name" value="Pyr-5-nucltdase"/>
</dbReference>
<dbReference type="RefSeq" id="WP_269333726.1">
    <property type="nucleotide sequence ID" value="NZ_JAMZFT010000004.1"/>
</dbReference>
<reference evidence="1" key="1">
    <citation type="submission" date="2022-06" db="EMBL/GenBank/DDBJ databases">
        <title>Isolation and Genomics of Futiania mangrovii gen. nov., sp. nov., a Rare and Metabolically-versatile member in the Class Alphaproteobacteria.</title>
        <authorList>
            <person name="Liu L."/>
            <person name="Huang W.-C."/>
            <person name="Pan J."/>
            <person name="Li J."/>
            <person name="Huang Y."/>
            <person name="Du H."/>
            <person name="Liu Y."/>
            <person name="Li M."/>
        </authorList>
    </citation>
    <scope>NUCLEOTIDE SEQUENCE</scope>
    <source>
        <strain evidence="1">FT118</strain>
    </source>
</reference>
<dbReference type="PANTHER" id="PTHR12725:SF117">
    <property type="entry name" value="HALOACID DEHALOGENASE-LIKE HYDROLASE"/>
    <property type="match status" value="1"/>
</dbReference>
<dbReference type="SFLD" id="SFLDS00003">
    <property type="entry name" value="Haloacid_Dehalogenase"/>
    <property type="match status" value="1"/>
</dbReference>
<dbReference type="Gene3D" id="3.40.50.1000">
    <property type="entry name" value="HAD superfamily/HAD-like"/>
    <property type="match status" value="1"/>
</dbReference>
<dbReference type="CDD" id="cd02604">
    <property type="entry name" value="HAD_5NT"/>
    <property type="match status" value="1"/>
</dbReference>